<comment type="caution">
    <text evidence="1">The sequence shown here is derived from an EMBL/GenBank/DDBJ whole genome shotgun (WGS) entry which is preliminary data.</text>
</comment>
<dbReference type="AlphaFoldDB" id="A0A8S1P6T5"/>
<name>A0A8S1P6T5_9CILI</name>
<dbReference type="EMBL" id="CAJJDN010000070">
    <property type="protein sequence ID" value="CAD8098789.1"/>
    <property type="molecule type" value="Genomic_DNA"/>
</dbReference>
<evidence type="ECO:0000313" key="2">
    <source>
        <dbReference type="Proteomes" id="UP000692954"/>
    </source>
</evidence>
<organism evidence="1 2">
    <name type="scientific">Paramecium sonneborni</name>
    <dbReference type="NCBI Taxonomy" id="65129"/>
    <lineage>
        <taxon>Eukaryota</taxon>
        <taxon>Sar</taxon>
        <taxon>Alveolata</taxon>
        <taxon>Ciliophora</taxon>
        <taxon>Intramacronucleata</taxon>
        <taxon>Oligohymenophorea</taxon>
        <taxon>Peniculida</taxon>
        <taxon>Parameciidae</taxon>
        <taxon>Paramecium</taxon>
    </lineage>
</organism>
<reference evidence="1" key="1">
    <citation type="submission" date="2021-01" db="EMBL/GenBank/DDBJ databases">
        <authorList>
            <consortium name="Genoscope - CEA"/>
            <person name="William W."/>
        </authorList>
    </citation>
    <scope>NUCLEOTIDE SEQUENCE</scope>
</reference>
<proteinExistence type="predicted"/>
<evidence type="ECO:0000313" key="1">
    <source>
        <dbReference type="EMBL" id="CAD8098789.1"/>
    </source>
</evidence>
<dbReference type="Proteomes" id="UP000692954">
    <property type="component" value="Unassembled WGS sequence"/>
</dbReference>
<keyword evidence="2" id="KW-1185">Reference proteome</keyword>
<gene>
    <name evidence="1" type="ORF">PSON_ATCC_30995.1.T0700310</name>
</gene>
<accession>A0A8S1P6T5</accession>
<protein>
    <submittedName>
        <fullName evidence="1">Uncharacterized protein</fullName>
    </submittedName>
</protein>
<sequence>MAGLMEKTKFSLRGDGCITTQQISQQQQITNTTKRFNFYVERILTKAAVAINEQESQEIMIAIQQFTFQEENIYKLNKKAGMS</sequence>